<protein>
    <submittedName>
        <fullName evidence="1">Uncharacterized protein</fullName>
    </submittedName>
</protein>
<sequence length="53" mass="5714">MAEPQVCPGCAGRRGTEKVQHTVEADGSGWQVHREHRYWSPCGRCGGAGVVYG</sequence>
<proteinExistence type="predicted"/>
<dbReference type="RefSeq" id="WP_344626989.1">
    <property type="nucleotide sequence ID" value="NZ_BAAALD010000085.1"/>
</dbReference>
<dbReference type="EMBL" id="BAAALD010000085">
    <property type="protein sequence ID" value="GAA1112310.1"/>
    <property type="molecule type" value="Genomic_DNA"/>
</dbReference>
<keyword evidence="2" id="KW-1185">Reference proteome</keyword>
<evidence type="ECO:0000313" key="1">
    <source>
        <dbReference type="EMBL" id="GAA1112310.1"/>
    </source>
</evidence>
<dbReference type="Proteomes" id="UP001499987">
    <property type="component" value="Unassembled WGS sequence"/>
</dbReference>
<name>A0ABN1U309_9ACTN</name>
<accession>A0ABN1U309</accession>
<comment type="caution">
    <text evidence="1">The sequence shown here is derived from an EMBL/GenBank/DDBJ whole genome shotgun (WGS) entry which is preliminary data.</text>
</comment>
<evidence type="ECO:0000313" key="2">
    <source>
        <dbReference type="Proteomes" id="UP001499987"/>
    </source>
</evidence>
<organism evidence="1 2">
    <name type="scientific">Kitasatospora arboriphila</name>
    <dbReference type="NCBI Taxonomy" id="258052"/>
    <lineage>
        <taxon>Bacteria</taxon>
        <taxon>Bacillati</taxon>
        <taxon>Actinomycetota</taxon>
        <taxon>Actinomycetes</taxon>
        <taxon>Kitasatosporales</taxon>
        <taxon>Streptomycetaceae</taxon>
        <taxon>Kitasatospora</taxon>
    </lineage>
</organism>
<reference evidence="1 2" key="1">
    <citation type="journal article" date="2019" name="Int. J. Syst. Evol. Microbiol.">
        <title>The Global Catalogue of Microorganisms (GCM) 10K type strain sequencing project: providing services to taxonomists for standard genome sequencing and annotation.</title>
        <authorList>
            <consortium name="The Broad Institute Genomics Platform"/>
            <consortium name="The Broad Institute Genome Sequencing Center for Infectious Disease"/>
            <person name="Wu L."/>
            <person name="Ma J."/>
        </authorList>
    </citation>
    <scope>NUCLEOTIDE SEQUENCE [LARGE SCALE GENOMIC DNA]</scope>
    <source>
        <strain evidence="1 2">JCM 13002</strain>
    </source>
</reference>
<gene>
    <name evidence="1" type="ORF">GCM10009663_61710</name>
</gene>